<proteinExistence type="predicted"/>
<organism evidence="1 2">
    <name type="scientific">Romanomermis culicivorax</name>
    <name type="common">Nematode worm</name>
    <dbReference type="NCBI Taxonomy" id="13658"/>
    <lineage>
        <taxon>Eukaryota</taxon>
        <taxon>Metazoa</taxon>
        <taxon>Ecdysozoa</taxon>
        <taxon>Nematoda</taxon>
        <taxon>Enoplea</taxon>
        <taxon>Dorylaimia</taxon>
        <taxon>Mermithida</taxon>
        <taxon>Mermithoidea</taxon>
        <taxon>Mermithidae</taxon>
        <taxon>Romanomermis</taxon>
    </lineage>
</organism>
<keyword evidence="1" id="KW-1185">Reference proteome</keyword>
<name>A0A915JFW9_ROMCU</name>
<dbReference type="Proteomes" id="UP000887565">
    <property type="component" value="Unplaced"/>
</dbReference>
<protein>
    <submittedName>
        <fullName evidence="2">Uncharacterized protein</fullName>
    </submittedName>
</protein>
<accession>A0A915JFW9</accession>
<dbReference type="WBParaSite" id="nRc.2.0.1.t24426-RA">
    <property type="protein sequence ID" value="nRc.2.0.1.t24426-RA"/>
    <property type="gene ID" value="nRc.2.0.1.g24426"/>
</dbReference>
<evidence type="ECO:0000313" key="2">
    <source>
        <dbReference type="WBParaSite" id="nRc.2.0.1.t24426-RA"/>
    </source>
</evidence>
<evidence type="ECO:0000313" key="1">
    <source>
        <dbReference type="Proteomes" id="UP000887565"/>
    </source>
</evidence>
<sequence length="77" mass="8292">MTGMTAAVTPASFNIPIVNEIKEVGDAPKLSHHRPVTIPTRAQQKFLGSQPMDSLKHQSYGSNVVCYHTTIGAASEQ</sequence>
<reference evidence="2" key="1">
    <citation type="submission" date="2022-11" db="UniProtKB">
        <authorList>
            <consortium name="WormBaseParasite"/>
        </authorList>
    </citation>
    <scope>IDENTIFICATION</scope>
</reference>
<dbReference type="AlphaFoldDB" id="A0A915JFW9"/>